<dbReference type="GO" id="GO:0008720">
    <property type="term" value="F:D-lactate dehydrogenase (NAD+) activity"/>
    <property type="evidence" value="ECO:0007669"/>
    <property type="project" value="TreeGrafter"/>
</dbReference>
<dbReference type="RefSeq" id="WP_226592381.1">
    <property type="nucleotide sequence ID" value="NZ_BLAY01000228.1"/>
</dbReference>
<dbReference type="InterPro" id="IPR006139">
    <property type="entry name" value="D-isomer_2_OHA_DH_cat_dom"/>
</dbReference>
<dbReference type="CDD" id="cd12183">
    <property type="entry name" value="LDH_like_2"/>
    <property type="match status" value="1"/>
</dbReference>
<dbReference type="SUPFAM" id="SSF52283">
    <property type="entry name" value="Formate/glycerate dehydrogenase catalytic domain-like"/>
    <property type="match status" value="1"/>
</dbReference>
<dbReference type="Gene3D" id="3.40.50.720">
    <property type="entry name" value="NAD(P)-binding Rossmann-like Domain"/>
    <property type="match status" value="2"/>
</dbReference>
<dbReference type="InterPro" id="IPR036291">
    <property type="entry name" value="NAD(P)-bd_dom_sf"/>
</dbReference>
<comment type="similarity">
    <text evidence="1 4">Belongs to the D-isomer specific 2-hydroxyacid dehydrogenase family.</text>
</comment>
<dbReference type="PROSITE" id="PS00671">
    <property type="entry name" value="D_2_HYDROXYACID_DH_3"/>
    <property type="match status" value="1"/>
</dbReference>
<dbReference type="InterPro" id="IPR029752">
    <property type="entry name" value="D-isomer_DH_CS1"/>
</dbReference>
<dbReference type="GO" id="GO:0051287">
    <property type="term" value="F:NAD binding"/>
    <property type="evidence" value="ECO:0007669"/>
    <property type="project" value="InterPro"/>
</dbReference>
<dbReference type="Pfam" id="PF00389">
    <property type="entry name" value="2-Hacid_dh"/>
    <property type="match status" value="1"/>
</dbReference>
<dbReference type="PROSITE" id="PS00670">
    <property type="entry name" value="D_2_HYDROXYACID_DH_2"/>
    <property type="match status" value="1"/>
</dbReference>
<keyword evidence="2 4" id="KW-0560">Oxidoreductase</keyword>
<organism evidence="7 8">
    <name type="scientific">Microseira wollei NIES-4236</name>
    <dbReference type="NCBI Taxonomy" id="2530354"/>
    <lineage>
        <taxon>Bacteria</taxon>
        <taxon>Bacillati</taxon>
        <taxon>Cyanobacteriota</taxon>
        <taxon>Cyanophyceae</taxon>
        <taxon>Oscillatoriophycideae</taxon>
        <taxon>Aerosakkonematales</taxon>
        <taxon>Aerosakkonemataceae</taxon>
        <taxon>Microseira</taxon>
    </lineage>
</organism>
<dbReference type="Pfam" id="PF02826">
    <property type="entry name" value="2-Hacid_dh_C"/>
    <property type="match status" value="1"/>
</dbReference>
<keyword evidence="3" id="KW-0520">NAD</keyword>
<dbReference type="PANTHER" id="PTHR43026">
    <property type="entry name" value="2-HYDROXYACID DEHYDROGENASE HOMOLOG 1-RELATED"/>
    <property type="match status" value="1"/>
</dbReference>
<dbReference type="InterPro" id="IPR006140">
    <property type="entry name" value="D-isomer_DH_NAD-bd"/>
</dbReference>
<dbReference type="PANTHER" id="PTHR43026:SF1">
    <property type="entry name" value="2-HYDROXYACID DEHYDROGENASE HOMOLOG 1-RELATED"/>
    <property type="match status" value="1"/>
</dbReference>
<keyword evidence="8" id="KW-1185">Reference proteome</keyword>
<sequence length="338" mass="37372">MKVAVFSTKSYDRQFLEPANANFGHELVFFEPQLNRDTAVLAAGFPAICAFINDQLDAPTLEILAAHGTRLLALRSAGFNHVDLPVAAELGLTTVRVPAYSPYAVAEHTVGLMLTLNRKFHRAYYRVREGDFSINGLMGFDLHDRTVGIVGTGKIGQVVGQILKGFGCHILGYDVYPNEDFKALGGKYVQLPELFAESDIITLHCPLTHETHYLIDESAIAQMKPGVMLINTSRGALVDTNAAIEGLKSRKIGYLGLDVYERESDLFFEDMSDEIIQDDEFERLLTFPNVIVTAHQAFFTSNALQNIAETTLSNISDFEQGRHCPNEISAKQKTKTPA</sequence>
<name>A0AAV3XS70_9CYAN</name>
<dbReference type="InterPro" id="IPR058205">
    <property type="entry name" value="D-LDH-like"/>
</dbReference>
<evidence type="ECO:0000256" key="1">
    <source>
        <dbReference type="ARBA" id="ARBA00005854"/>
    </source>
</evidence>
<protein>
    <submittedName>
        <fullName evidence="7">D-isomer specific 2-hydroxyacid dehydrogenase, NAD-binding protein</fullName>
    </submittedName>
</protein>
<dbReference type="PROSITE" id="PS00065">
    <property type="entry name" value="D_2_HYDROXYACID_DH_1"/>
    <property type="match status" value="1"/>
</dbReference>
<accession>A0AAV3XS70</accession>
<dbReference type="Proteomes" id="UP001050975">
    <property type="component" value="Unassembled WGS sequence"/>
</dbReference>
<dbReference type="EMBL" id="BLAY01000228">
    <property type="protein sequence ID" value="GET43507.1"/>
    <property type="molecule type" value="Genomic_DNA"/>
</dbReference>
<evidence type="ECO:0000313" key="8">
    <source>
        <dbReference type="Proteomes" id="UP001050975"/>
    </source>
</evidence>
<dbReference type="SUPFAM" id="SSF51735">
    <property type="entry name" value="NAD(P)-binding Rossmann-fold domains"/>
    <property type="match status" value="1"/>
</dbReference>
<dbReference type="AlphaFoldDB" id="A0AAV3XS70"/>
<evidence type="ECO:0000256" key="2">
    <source>
        <dbReference type="ARBA" id="ARBA00023002"/>
    </source>
</evidence>
<evidence type="ECO:0000256" key="4">
    <source>
        <dbReference type="RuleBase" id="RU003719"/>
    </source>
</evidence>
<comment type="caution">
    <text evidence="7">The sequence shown here is derived from an EMBL/GenBank/DDBJ whole genome shotgun (WGS) entry which is preliminary data.</text>
</comment>
<proteinExistence type="inferred from homology"/>
<dbReference type="InterPro" id="IPR029753">
    <property type="entry name" value="D-isomer_DH_CS"/>
</dbReference>
<gene>
    <name evidence="7" type="ORF">MiSe_83320</name>
</gene>
<reference evidence="7" key="1">
    <citation type="submission" date="2019-10" db="EMBL/GenBank/DDBJ databases">
        <title>Draft genome sequece of Microseira wollei NIES-4236.</title>
        <authorList>
            <person name="Yamaguchi H."/>
            <person name="Suzuki S."/>
            <person name="Kawachi M."/>
        </authorList>
    </citation>
    <scope>NUCLEOTIDE SEQUENCE</scope>
    <source>
        <strain evidence="7">NIES-4236</strain>
    </source>
</reference>
<evidence type="ECO:0000256" key="3">
    <source>
        <dbReference type="ARBA" id="ARBA00023027"/>
    </source>
</evidence>
<feature type="domain" description="D-isomer specific 2-hydroxyacid dehydrogenase catalytic" evidence="5">
    <location>
        <begin position="3"/>
        <end position="328"/>
    </location>
</feature>
<evidence type="ECO:0000259" key="5">
    <source>
        <dbReference type="Pfam" id="PF00389"/>
    </source>
</evidence>
<dbReference type="FunFam" id="3.40.50.720:FF:000050">
    <property type="entry name" value="D-lactate dehydrogenase"/>
    <property type="match status" value="1"/>
</dbReference>
<evidence type="ECO:0000313" key="7">
    <source>
        <dbReference type="EMBL" id="GET43507.1"/>
    </source>
</evidence>
<evidence type="ECO:0000259" key="6">
    <source>
        <dbReference type="Pfam" id="PF02826"/>
    </source>
</evidence>
<feature type="domain" description="D-isomer specific 2-hydroxyacid dehydrogenase NAD-binding" evidence="6">
    <location>
        <begin position="110"/>
        <end position="297"/>
    </location>
</feature>